<dbReference type="InterPro" id="IPR004610">
    <property type="entry name" value="RecJ"/>
</dbReference>
<dbReference type="Gene3D" id="3.10.310.30">
    <property type="match status" value="1"/>
</dbReference>
<dbReference type="KEGG" id="nso:NIASO_18875"/>
<dbReference type="HOGENOM" id="CLU_009736_5_2_10"/>
<dbReference type="PANTHER" id="PTHR30255">
    <property type="entry name" value="SINGLE-STRANDED-DNA-SPECIFIC EXONUCLEASE RECJ"/>
    <property type="match status" value="1"/>
</dbReference>
<dbReference type="Pfam" id="PF01368">
    <property type="entry name" value="DHH"/>
    <property type="match status" value="1"/>
</dbReference>
<dbReference type="STRING" id="929713.NIASO_18875"/>
<evidence type="ECO:0000256" key="2">
    <source>
        <dbReference type="ARBA" id="ARBA00019841"/>
    </source>
</evidence>
<dbReference type="GO" id="GO:0006310">
    <property type="term" value="P:DNA recombination"/>
    <property type="evidence" value="ECO:0007669"/>
    <property type="project" value="InterPro"/>
</dbReference>
<protein>
    <recommendedName>
        <fullName evidence="2">Single-stranded-DNA-specific exonuclease RecJ</fullName>
    </recommendedName>
</protein>
<keyword evidence="10" id="KW-1185">Reference proteome</keyword>
<dbReference type="GO" id="GO:0006281">
    <property type="term" value="P:DNA repair"/>
    <property type="evidence" value="ECO:0007669"/>
    <property type="project" value="InterPro"/>
</dbReference>
<dbReference type="Pfam" id="PF17768">
    <property type="entry name" value="RecJ_OB"/>
    <property type="match status" value="1"/>
</dbReference>
<keyword evidence="3" id="KW-0540">Nuclease</keyword>
<dbReference type="EMBL" id="CP007035">
    <property type="protein sequence ID" value="AHF16678.1"/>
    <property type="molecule type" value="Genomic_DNA"/>
</dbReference>
<proteinExistence type="inferred from homology"/>
<evidence type="ECO:0000256" key="3">
    <source>
        <dbReference type="ARBA" id="ARBA00022722"/>
    </source>
</evidence>
<comment type="similarity">
    <text evidence="1">Belongs to the RecJ family.</text>
</comment>
<organism evidence="9 10">
    <name type="scientific">Niabella soli DSM 19437</name>
    <dbReference type="NCBI Taxonomy" id="929713"/>
    <lineage>
        <taxon>Bacteria</taxon>
        <taxon>Pseudomonadati</taxon>
        <taxon>Bacteroidota</taxon>
        <taxon>Chitinophagia</taxon>
        <taxon>Chitinophagales</taxon>
        <taxon>Chitinophagaceae</taxon>
        <taxon>Niabella</taxon>
    </lineage>
</organism>
<dbReference type="AlphaFoldDB" id="W0F4F7"/>
<sequence length="565" mass="62765">MEKRWHIAPADEAAVQTLRDALKIHPVLCRILTQRGITTFTNAKEFFRPQLEALHSPWLMKDMDHAVNRLLKAFSAGEKILVFGDYDVDGTTAVAVMYRFLSTQTQQLDFYIPHRYKEGYGISKAGIDFAKENGFTLVVALDCGIKSIDLIDYANTLEIDFIICDHHLPDEKIPAAVAVLNPKQKDCPYPYKELCGCGVGFKLITALVEKLGLPQSFSYQYLDLVATAIAADIVPITGENRILAFHGLEVANKEPNPGIKALAFLSGAKLPLHIHNLVFMIAPRVNAAGRMDDARKAVQLFVAGTYEEALAYAELLHSDNSDRKEADAAITEEALEMIAQNASWTSRKSTVVYQPHWHKGVVGIVASRLIERHYRPTVVLTESGAYAAGSARSVPGFNLYEAIHACREYLIAYGGHFAAAGLTLSKDNIEAFREKFEAIVSITISDDQLIPELLIDAAIKFKDISPAFYNIIKQMEPFGPENMTPVFIARNVKDAGSKVVKEKHLRFVVQQDGVPLTGIGFNLADKLPIIESGHPFDLVFKIDENEWQGQKSLQLRVEDIRLAEV</sequence>
<dbReference type="PANTHER" id="PTHR30255:SF2">
    <property type="entry name" value="SINGLE-STRANDED-DNA-SPECIFIC EXONUCLEASE RECJ"/>
    <property type="match status" value="1"/>
</dbReference>
<keyword evidence="5" id="KW-0269">Exonuclease</keyword>
<dbReference type="InterPro" id="IPR038763">
    <property type="entry name" value="DHH_sf"/>
</dbReference>
<keyword evidence="4" id="KW-0378">Hydrolase</keyword>
<evidence type="ECO:0000256" key="1">
    <source>
        <dbReference type="ARBA" id="ARBA00005915"/>
    </source>
</evidence>
<dbReference type="RefSeq" id="WP_008588147.1">
    <property type="nucleotide sequence ID" value="NZ_CP007035.1"/>
</dbReference>
<evidence type="ECO:0000313" key="9">
    <source>
        <dbReference type="EMBL" id="AHF16678.1"/>
    </source>
</evidence>
<dbReference type="GO" id="GO:0008409">
    <property type="term" value="F:5'-3' exonuclease activity"/>
    <property type="evidence" value="ECO:0007669"/>
    <property type="project" value="InterPro"/>
</dbReference>
<evidence type="ECO:0000256" key="5">
    <source>
        <dbReference type="ARBA" id="ARBA00022839"/>
    </source>
</evidence>
<feature type="domain" description="DDH" evidence="6">
    <location>
        <begin position="79"/>
        <end position="229"/>
    </location>
</feature>
<dbReference type="eggNOG" id="COG0608">
    <property type="taxonomic scope" value="Bacteria"/>
</dbReference>
<dbReference type="InterPro" id="IPR001667">
    <property type="entry name" value="DDH_dom"/>
</dbReference>
<evidence type="ECO:0000259" key="8">
    <source>
        <dbReference type="Pfam" id="PF17768"/>
    </source>
</evidence>
<evidence type="ECO:0000256" key="4">
    <source>
        <dbReference type="ARBA" id="ARBA00022801"/>
    </source>
</evidence>
<evidence type="ECO:0000259" key="7">
    <source>
        <dbReference type="Pfam" id="PF02272"/>
    </source>
</evidence>
<dbReference type="SUPFAM" id="SSF64182">
    <property type="entry name" value="DHH phosphoesterases"/>
    <property type="match status" value="1"/>
</dbReference>
<accession>W0F4F7</accession>
<dbReference type="Pfam" id="PF02272">
    <property type="entry name" value="DHHA1"/>
    <property type="match status" value="1"/>
</dbReference>
<dbReference type="Gene3D" id="3.90.1640.30">
    <property type="match status" value="1"/>
</dbReference>
<dbReference type="InterPro" id="IPR003156">
    <property type="entry name" value="DHHA1_dom"/>
</dbReference>
<dbReference type="Proteomes" id="UP000003586">
    <property type="component" value="Chromosome"/>
</dbReference>
<name>W0F4F7_9BACT</name>
<dbReference type="InterPro" id="IPR041122">
    <property type="entry name" value="RecJ_OB"/>
</dbReference>
<dbReference type="InterPro" id="IPR051673">
    <property type="entry name" value="SSDNA_exonuclease_RecJ"/>
</dbReference>
<gene>
    <name evidence="9" type="ORF">NIASO_18875</name>
</gene>
<feature type="domain" description="DHHA1" evidence="7">
    <location>
        <begin position="351"/>
        <end position="440"/>
    </location>
</feature>
<dbReference type="OrthoDB" id="9809852at2"/>
<feature type="domain" description="RecJ OB" evidence="8">
    <location>
        <begin position="455"/>
        <end position="559"/>
    </location>
</feature>
<reference evidence="9 10" key="1">
    <citation type="submission" date="2013-12" db="EMBL/GenBank/DDBJ databases">
        <authorList>
            <consortium name="DOE Joint Genome Institute"/>
            <person name="Eisen J."/>
            <person name="Huntemann M."/>
            <person name="Han J."/>
            <person name="Chen A."/>
            <person name="Kyrpides N."/>
            <person name="Mavromatis K."/>
            <person name="Markowitz V."/>
            <person name="Palaniappan K."/>
            <person name="Ivanova N."/>
            <person name="Schaumberg A."/>
            <person name="Pati A."/>
            <person name="Liolios K."/>
            <person name="Nordberg H.P."/>
            <person name="Cantor M.N."/>
            <person name="Hua S.X."/>
            <person name="Woyke T."/>
        </authorList>
    </citation>
    <scope>NUCLEOTIDE SEQUENCE [LARGE SCALE GENOMIC DNA]</scope>
    <source>
        <strain evidence="10">DSM 19437</strain>
    </source>
</reference>
<evidence type="ECO:0000313" key="10">
    <source>
        <dbReference type="Proteomes" id="UP000003586"/>
    </source>
</evidence>
<dbReference type="NCBIfam" id="TIGR00644">
    <property type="entry name" value="recJ"/>
    <property type="match status" value="1"/>
</dbReference>
<evidence type="ECO:0000259" key="6">
    <source>
        <dbReference type="Pfam" id="PF01368"/>
    </source>
</evidence>
<dbReference type="GO" id="GO:0003676">
    <property type="term" value="F:nucleic acid binding"/>
    <property type="evidence" value="ECO:0007669"/>
    <property type="project" value="InterPro"/>
</dbReference>